<organism evidence="1 2">
    <name type="scientific">Aliivibrio fischeri</name>
    <name type="common">Vibrio fischeri</name>
    <dbReference type="NCBI Taxonomy" id="668"/>
    <lineage>
        <taxon>Bacteria</taxon>
        <taxon>Pseudomonadati</taxon>
        <taxon>Pseudomonadota</taxon>
        <taxon>Gammaproteobacteria</taxon>
        <taxon>Vibrionales</taxon>
        <taxon>Vibrionaceae</taxon>
        <taxon>Aliivibrio</taxon>
    </lineage>
</organism>
<protein>
    <submittedName>
        <fullName evidence="1">Uncharacterized protein</fullName>
    </submittedName>
</protein>
<name>A0A510UKN7_ALIFS</name>
<gene>
    <name evidence="1" type="ORF">AFI02nite_32300</name>
</gene>
<accession>A0A510UKN7</accession>
<dbReference type="Proteomes" id="UP000321787">
    <property type="component" value="Unassembled WGS sequence"/>
</dbReference>
<dbReference type="RefSeq" id="WP_146865653.1">
    <property type="nucleotide sequence ID" value="NZ_BJTZ01000026.1"/>
</dbReference>
<reference evidence="1 2" key="1">
    <citation type="submission" date="2019-07" db="EMBL/GenBank/DDBJ databases">
        <title>Whole genome shotgun sequence of Aliivibrio fischeri NBRC 101058.</title>
        <authorList>
            <person name="Hosoyama A."/>
            <person name="Uohara A."/>
            <person name="Ohji S."/>
            <person name="Ichikawa N."/>
        </authorList>
    </citation>
    <scope>NUCLEOTIDE SEQUENCE [LARGE SCALE GENOMIC DNA]</scope>
    <source>
        <strain evidence="1 2">NBRC 101058</strain>
    </source>
</reference>
<evidence type="ECO:0000313" key="1">
    <source>
        <dbReference type="EMBL" id="GEK15194.1"/>
    </source>
</evidence>
<evidence type="ECO:0000313" key="2">
    <source>
        <dbReference type="Proteomes" id="UP000321787"/>
    </source>
</evidence>
<dbReference type="EMBL" id="BJTZ01000026">
    <property type="protein sequence ID" value="GEK15194.1"/>
    <property type="molecule type" value="Genomic_DNA"/>
</dbReference>
<sequence length="96" mass="10464">MSQTNLNESTRDIQLIISSIAGMTLDAPPSLIITFNIYSNTSGISVVVWEDTVGGKTLLHKSVYLNWKNALEDAVELESKLAELIIEARDDAEVAA</sequence>
<proteinExistence type="predicted"/>
<comment type="caution">
    <text evidence="1">The sequence shown here is derived from an EMBL/GenBank/DDBJ whole genome shotgun (WGS) entry which is preliminary data.</text>
</comment>
<dbReference type="AlphaFoldDB" id="A0A510UKN7"/>